<dbReference type="Proteomes" id="UP000242818">
    <property type="component" value="Unassembled WGS sequence"/>
</dbReference>
<keyword evidence="2" id="KW-1185">Reference proteome</keyword>
<dbReference type="EMBL" id="FMAR01000008">
    <property type="protein sequence ID" value="SCC43681.1"/>
    <property type="molecule type" value="Genomic_DNA"/>
</dbReference>
<sequence>MKKLVTVVGMLLTSGIIYSQQLKKGTINRKEVVQRHNYHITDLQEPGPTQVGNGNFAYGFDATGMQTFNDSFTTMSQWSWHSSPLPAGFTAADFKQTNINIQGRMVPYDLPNPQQAALSSWLDANPHRFNLGRIGLWMKMENGTAVTAGDIQAADQYFDLWSAVAVSTFRIQGQPVQVTTVADPDKDIVAFKITSPLIAAKRLGVFIDFPYANLNVFSNGSDYNKPASHQTILVADKKSQVTFSRVMDSTQYEVKASWTGPNSITKEKPHRYKFMPAGSNEIEYVFSFAPWKIKQPLPSFAEVKAHAQKYWPSFWNSGGFIDLSHSKDSQWMELERRIILSQYIMRINAAGQYPPQETGLVNNSWYGRFHYEMILWHNAHNALWNRWSLLNNSLHVYQDNLMAAKQRAATQGYKGARFPKCTGPDGREWPHPIHAFLVWQQPHPVFFANLDYRAHPTTATLEKWMNIIDASADFLASYPSFDTASKHYVLGPPIAFAPENNQFYKDRNPAFELGYWRYALRTAQLLRQQAGLPGKPLWSKVYQQLSPIPLRDNFYEQWENIDSMWTKYNFEHPALLGIYGLLPGDGVDTTIMKNTFRKVLDTWKFDTGWGWDFPLMAMTAARLGETKEAIYMLLHASPKNGYDKHGFVGGGNPYPYIPTNGALLYAVAFMAAGWDGDQQLSTPGFPKDGSWTVMWEDLKKAP</sequence>
<dbReference type="RefSeq" id="WP_089712819.1">
    <property type="nucleotide sequence ID" value="NZ_FMAR01000008.1"/>
</dbReference>
<evidence type="ECO:0000313" key="1">
    <source>
        <dbReference type="EMBL" id="SCC43681.1"/>
    </source>
</evidence>
<reference evidence="1 2" key="1">
    <citation type="submission" date="2016-08" db="EMBL/GenBank/DDBJ databases">
        <authorList>
            <person name="Seilhamer J.J."/>
        </authorList>
    </citation>
    <scope>NUCLEOTIDE SEQUENCE [LARGE SCALE GENOMIC DNA]</scope>
    <source>
        <strain evidence="1 2">A37T2</strain>
    </source>
</reference>
<gene>
    <name evidence="1" type="ORF">GA0116948_108161</name>
</gene>
<dbReference type="GO" id="GO:0005975">
    <property type="term" value="P:carbohydrate metabolic process"/>
    <property type="evidence" value="ECO:0007669"/>
    <property type="project" value="InterPro"/>
</dbReference>
<protein>
    <recommendedName>
        <fullName evidence="3">Glycosyl hydrolase family 65, N-terminal domain</fullName>
    </recommendedName>
</protein>
<dbReference type="OrthoDB" id="127395at2"/>
<dbReference type="InterPro" id="IPR012341">
    <property type="entry name" value="6hp_glycosidase-like_sf"/>
</dbReference>
<evidence type="ECO:0000313" key="2">
    <source>
        <dbReference type="Proteomes" id="UP000242818"/>
    </source>
</evidence>
<organism evidence="1 2">
    <name type="scientific">Chitinophaga costaii</name>
    <dbReference type="NCBI Taxonomy" id="1335309"/>
    <lineage>
        <taxon>Bacteria</taxon>
        <taxon>Pseudomonadati</taxon>
        <taxon>Bacteroidota</taxon>
        <taxon>Chitinophagia</taxon>
        <taxon>Chitinophagales</taxon>
        <taxon>Chitinophagaceae</taxon>
        <taxon>Chitinophaga</taxon>
    </lineage>
</organism>
<dbReference type="Gene3D" id="1.50.10.10">
    <property type="match status" value="1"/>
</dbReference>
<dbReference type="AlphaFoldDB" id="A0A1C4EJD9"/>
<evidence type="ECO:0008006" key="3">
    <source>
        <dbReference type="Google" id="ProtNLM"/>
    </source>
</evidence>
<dbReference type="STRING" id="1335309.GA0116948_108161"/>
<proteinExistence type="predicted"/>
<accession>A0A1C4EJD9</accession>
<dbReference type="SUPFAM" id="SSF48208">
    <property type="entry name" value="Six-hairpin glycosidases"/>
    <property type="match status" value="1"/>
</dbReference>
<dbReference type="InterPro" id="IPR008928">
    <property type="entry name" value="6-hairpin_glycosidase_sf"/>
</dbReference>
<name>A0A1C4EJD9_9BACT</name>